<evidence type="ECO:0000256" key="5">
    <source>
        <dbReference type="PROSITE-ProRule" id="PRU00560"/>
    </source>
</evidence>
<protein>
    <submittedName>
        <fullName evidence="8">ATP-binding domain-containing protein</fullName>
    </submittedName>
</protein>
<feature type="compositionally biased region" description="Pro residues" evidence="6">
    <location>
        <begin position="156"/>
        <end position="172"/>
    </location>
</feature>
<dbReference type="GO" id="GO:0005524">
    <property type="term" value="F:ATP binding"/>
    <property type="evidence" value="ECO:0007669"/>
    <property type="project" value="UniProtKB-KW"/>
</dbReference>
<feature type="binding site" evidence="5">
    <location>
        <begin position="255"/>
        <end position="262"/>
    </location>
    <ligand>
        <name>ATP</name>
        <dbReference type="ChEBI" id="CHEBI:30616"/>
    </ligand>
</feature>
<dbReference type="PANTHER" id="PTHR11070:SF45">
    <property type="entry name" value="DNA 3'-5' HELICASE"/>
    <property type="match status" value="1"/>
</dbReference>
<reference evidence="8 9" key="1">
    <citation type="submission" date="2024-03" db="EMBL/GenBank/DDBJ databases">
        <title>Draft genome sequence of Pseudonocardia nematodicida JCM 31783.</title>
        <authorList>
            <person name="Butdee W."/>
            <person name="Duangmal K."/>
        </authorList>
    </citation>
    <scope>NUCLEOTIDE SEQUENCE [LARGE SCALE GENOMIC DNA]</scope>
    <source>
        <strain evidence="8 9">JCM 31783</strain>
    </source>
</reference>
<evidence type="ECO:0000313" key="9">
    <source>
        <dbReference type="Proteomes" id="UP001494902"/>
    </source>
</evidence>
<dbReference type="PROSITE" id="PS51198">
    <property type="entry name" value="UVRD_HELICASE_ATP_BIND"/>
    <property type="match status" value="1"/>
</dbReference>
<evidence type="ECO:0000256" key="3">
    <source>
        <dbReference type="ARBA" id="ARBA00022806"/>
    </source>
</evidence>
<keyword evidence="2 5" id="KW-0378">Hydrolase</keyword>
<dbReference type="Gene3D" id="3.40.50.300">
    <property type="entry name" value="P-loop containing nucleotide triphosphate hydrolases"/>
    <property type="match status" value="2"/>
</dbReference>
<keyword evidence="3 5" id="KW-0347">Helicase</keyword>
<dbReference type="InterPro" id="IPR027785">
    <property type="entry name" value="UvrD-like_helicase_C"/>
</dbReference>
<feature type="compositionally biased region" description="Low complexity" evidence="6">
    <location>
        <begin position="173"/>
        <end position="185"/>
    </location>
</feature>
<dbReference type="PANTHER" id="PTHR11070">
    <property type="entry name" value="UVRD / RECB / PCRA DNA HELICASE FAMILY MEMBER"/>
    <property type="match status" value="1"/>
</dbReference>
<dbReference type="InterPro" id="IPR003593">
    <property type="entry name" value="AAA+_ATPase"/>
</dbReference>
<keyword evidence="1 5" id="KW-0547">Nucleotide-binding</keyword>
<dbReference type="InterPro" id="IPR000212">
    <property type="entry name" value="DNA_helicase_UvrD/REP"/>
</dbReference>
<feature type="region of interest" description="Disordered" evidence="6">
    <location>
        <begin position="1"/>
        <end position="51"/>
    </location>
</feature>
<dbReference type="InterPro" id="IPR027417">
    <property type="entry name" value="P-loop_NTPase"/>
</dbReference>
<gene>
    <name evidence="8" type="ORF">WIS52_25815</name>
</gene>
<feature type="region of interest" description="Disordered" evidence="6">
    <location>
        <begin position="129"/>
        <end position="209"/>
    </location>
</feature>
<evidence type="ECO:0000256" key="4">
    <source>
        <dbReference type="ARBA" id="ARBA00022840"/>
    </source>
</evidence>
<evidence type="ECO:0000313" key="8">
    <source>
        <dbReference type="EMBL" id="MEQ3553906.1"/>
    </source>
</evidence>
<dbReference type="Pfam" id="PF13538">
    <property type="entry name" value="UvrD_C_2"/>
    <property type="match status" value="1"/>
</dbReference>
<dbReference type="SMART" id="SM00382">
    <property type="entry name" value="AAA"/>
    <property type="match status" value="1"/>
</dbReference>
<name>A0ABV1KHH1_9PSEU</name>
<evidence type="ECO:0000259" key="7">
    <source>
        <dbReference type="PROSITE" id="PS51198"/>
    </source>
</evidence>
<evidence type="ECO:0000256" key="1">
    <source>
        <dbReference type="ARBA" id="ARBA00022741"/>
    </source>
</evidence>
<dbReference type="EMBL" id="JBEDNQ010000012">
    <property type="protein sequence ID" value="MEQ3553906.1"/>
    <property type="molecule type" value="Genomic_DNA"/>
</dbReference>
<comment type="caution">
    <text evidence="8">The sequence shown here is derived from an EMBL/GenBank/DDBJ whole genome shotgun (WGS) entry which is preliminary data.</text>
</comment>
<proteinExistence type="predicted"/>
<dbReference type="RefSeq" id="WP_349300979.1">
    <property type="nucleotide sequence ID" value="NZ_JBEDNQ010000012.1"/>
</dbReference>
<sequence>MSRGDSVVLADEQAAQRRYRDAVRRQDPRPKVAQGGRRGTPAGGRRPDSDGLIGRVLLDRTSDIFDAAEFYIGLRYVEEDGLQVFSWTNPIACTFFQGAHHHEHCPHVATRRTLQYRGGAVVGYVDEHDRPAAGSFGGRSLSVASPSRRRALPQPAQGPAPTPTPAPVPVPHEAPATAAVPAPRTSARRPSRKPGKPARKTVRKPEPTTLRAADAVRAAISAPRRERLGNVLRTLQPDQYHLVTTDPGQPLIVHGPPGSGKTIIAAHRAAFLVDDDAGKGHPPCRRVLVVGPTEHYVDHIRGAVHELVDDASTVQPASLDAVLRHLRGLAPAVDDGIAEEDRDVDADFMDLVLRAVEMLQTADELPSGLTHDVAVERVYTALRANEAAGEPVIAEPEWSLYLRRLPAFRTAVTARRFLPLLAACALALRGPAGLRYDHVVVDEAQDVTGLEWALLRYLNSGGWTVLGDRAQRRSDYSCRTWADVREAIERPDARIESVEHGYRTSSAIMEYASRLLPQVERTVRSLQAGGTPPRRTRAVGPMLWPVAAREAVALRDTHPEWTVAVVTMKPGEILAALRAKGFVVDSRRPDVVRRAGKVIRVLNPHQARGLEFDAVVVVEPASFPTRMGRHGLLYTSLTRANRELAVVHSQALPAELSRRSCATAAAI</sequence>
<evidence type="ECO:0000256" key="2">
    <source>
        <dbReference type="ARBA" id="ARBA00022801"/>
    </source>
</evidence>
<organism evidence="8 9">
    <name type="scientific">Pseudonocardia nematodicida</name>
    <dbReference type="NCBI Taxonomy" id="1206997"/>
    <lineage>
        <taxon>Bacteria</taxon>
        <taxon>Bacillati</taxon>
        <taxon>Actinomycetota</taxon>
        <taxon>Actinomycetes</taxon>
        <taxon>Pseudonocardiales</taxon>
        <taxon>Pseudonocardiaceae</taxon>
        <taxon>Pseudonocardia</taxon>
    </lineage>
</organism>
<feature type="compositionally biased region" description="Basic and acidic residues" evidence="6">
    <location>
        <begin position="14"/>
        <end position="30"/>
    </location>
</feature>
<keyword evidence="4 5" id="KW-0067">ATP-binding</keyword>
<dbReference type="Pfam" id="PF13245">
    <property type="entry name" value="AAA_19"/>
    <property type="match status" value="1"/>
</dbReference>
<feature type="compositionally biased region" description="Basic residues" evidence="6">
    <location>
        <begin position="186"/>
        <end position="202"/>
    </location>
</feature>
<feature type="domain" description="UvrD-like helicase ATP-binding" evidence="7">
    <location>
        <begin position="234"/>
        <end position="526"/>
    </location>
</feature>
<dbReference type="Proteomes" id="UP001494902">
    <property type="component" value="Unassembled WGS sequence"/>
</dbReference>
<dbReference type="SUPFAM" id="SSF52540">
    <property type="entry name" value="P-loop containing nucleoside triphosphate hydrolases"/>
    <property type="match status" value="1"/>
</dbReference>
<evidence type="ECO:0000256" key="6">
    <source>
        <dbReference type="SAM" id="MobiDB-lite"/>
    </source>
</evidence>
<keyword evidence="9" id="KW-1185">Reference proteome</keyword>
<dbReference type="InterPro" id="IPR014016">
    <property type="entry name" value="UvrD-like_ATP-bd"/>
</dbReference>
<accession>A0ABV1KHH1</accession>